<dbReference type="EMBL" id="CP031775">
    <property type="protein sequence ID" value="QDZ90979.1"/>
    <property type="molecule type" value="Genomic_DNA"/>
</dbReference>
<feature type="binding site" evidence="6">
    <location>
        <begin position="219"/>
        <end position="220"/>
    </location>
    <ligand>
        <name>S-adenosyl-L-methionine</name>
        <dbReference type="ChEBI" id="CHEBI:59789"/>
    </ligand>
</feature>
<dbReference type="Gene3D" id="1.10.155.10">
    <property type="entry name" value="Chemotaxis receptor methyltransferase CheR, N-terminal domain"/>
    <property type="match status" value="1"/>
</dbReference>
<evidence type="ECO:0000256" key="3">
    <source>
        <dbReference type="ARBA" id="ARBA00022679"/>
    </source>
</evidence>
<dbReference type="GO" id="GO:0008983">
    <property type="term" value="F:protein-glutamate O-methyltransferase activity"/>
    <property type="evidence" value="ECO:0007669"/>
    <property type="project" value="UniProtKB-EC"/>
</dbReference>
<accession>A0A5B8QYH8</accession>
<dbReference type="OrthoDB" id="9816309at2"/>
<protein>
    <recommendedName>
        <fullName evidence="5">Chemotaxis protein methyltransferase</fullName>
        <ecNumber evidence="5">2.1.1.80</ecNumber>
    </recommendedName>
</protein>
<dbReference type="Gene3D" id="3.40.50.150">
    <property type="entry name" value="Vaccinia Virus protein VP39"/>
    <property type="match status" value="1"/>
</dbReference>
<dbReference type="EC" id="2.1.1.80" evidence="5"/>
<dbReference type="InterPro" id="IPR036804">
    <property type="entry name" value="CheR_N_sf"/>
</dbReference>
<dbReference type="PANTHER" id="PTHR24422:SF19">
    <property type="entry name" value="CHEMOTAXIS PROTEIN METHYLTRANSFERASE"/>
    <property type="match status" value="1"/>
</dbReference>
<dbReference type="InterPro" id="IPR022642">
    <property type="entry name" value="CheR_C"/>
</dbReference>
<evidence type="ECO:0000313" key="8">
    <source>
        <dbReference type="EMBL" id="QDZ90979.1"/>
    </source>
</evidence>
<evidence type="ECO:0000259" key="7">
    <source>
        <dbReference type="PROSITE" id="PS50123"/>
    </source>
</evidence>
<feature type="binding site" evidence="6">
    <location>
        <position position="81"/>
    </location>
    <ligand>
        <name>S-adenosyl-L-methionine</name>
        <dbReference type="ChEBI" id="CHEBI:59789"/>
    </ligand>
</feature>
<evidence type="ECO:0000256" key="4">
    <source>
        <dbReference type="ARBA" id="ARBA00022691"/>
    </source>
</evidence>
<dbReference type="SMART" id="SM00138">
    <property type="entry name" value="MeTrc"/>
    <property type="match status" value="1"/>
</dbReference>
<dbReference type="PANTHER" id="PTHR24422">
    <property type="entry name" value="CHEMOTAXIS PROTEIN METHYLTRANSFERASE"/>
    <property type="match status" value="1"/>
</dbReference>
<comment type="catalytic activity">
    <reaction evidence="1 5">
        <text>L-glutamyl-[protein] + S-adenosyl-L-methionine = [protein]-L-glutamate 5-O-methyl ester + S-adenosyl-L-homocysteine</text>
        <dbReference type="Rhea" id="RHEA:24452"/>
        <dbReference type="Rhea" id="RHEA-COMP:10208"/>
        <dbReference type="Rhea" id="RHEA-COMP:10311"/>
        <dbReference type="ChEBI" id="CHEBI:29973"/>
        <dbReference type="ChEBI" id="CHEBI:57856"/>
        <dbReference type="ChEBI" id="CHEBI:59789"/>
        <dbReference type="ChEBI" id="CHEBI:82795"/>
        <dbReference type="EC" id="2.1.1.80"/>
    </reaction>
</comment>
<keyword evidence="2 5" id="KW-0489">Methyltransferase</keyword>
<keyword evidence="3 5" id="KW-0808">Transferase</keyword>
<feature type="binding site" evidence="6">
    <location>
        <position position="143"/>
    </location>
    <ligand>
        <name>S-adenosyl-L-methionine</name>
        <dbReference type="ChEBI" id="CHEBI:59789"/>
    </ligand>
</feature>
<evidence type="ECO:0000256" key="6">
    <source>
        <dbReference type="PIRSR" id="PIRSR000410-1"/>
    </source>
</evidence>
<feature type="binding site" evidence="6">
    <location>
        <position position="87"/>
    </location>
    <ligand>
        <name>S-adenosyl-L-methionine</name>
        <dbReference type="ChEBI" id="CHEBI:59789"/>
    </ligand>
</feature>
<dbReference type="PRINTS" id="PR00996">
    <property type="entry name" value="CHERMTFRASE"/>
</dbReference>
<feature type="binding site" evidence="6">
    <location>
        <position position="118"/>
    </location>
    <ligand>
        <name>S-adenosyl-L-methionine</name>
        <dbReference type="ChEBI" id="CHEBI:59789"/>
    </ligand>
</feature>
<dbReference type="SUPFAM" id="SSF47757">
    <property type="entry name" value="Chemotaxis receptor methyltransferase CheR, N-terminal domain"/>
    <property type="match status" value="1"/>
</dbReference>
<proteinExistence type="predicted"/>
<keyword evidence="4 5" id="KW-0949">S-adenosyl-L-methionine</keyword>
<dbReference type="Pfam" id="PF01739">
    <property type="entry name" value="CheR"/>
    <property type="match status" value="1"/>
</dbReference>
<feature type="domain" description="CheR-type methyltransferase" evidence="7">
    <location>
        <begin position="6"/>
        <end position="275"/>
    </location>
</feature>
<evidence type="ECO:0000256" key="2">
    <source>
        <dbReference type="ARBA" id="ARBA00022603"/>
    </source>
</evidence>
<dbReference type="KEGG" id="sdeo:D0436_11160"/>
<dbReference type="Pfam" id="PF03705">
    <property type="entry name" value="CheR_N"/>
    <property type="match status" value="1"/>
</dbReference>
<sequence>MSELRPLGKEYIFTSAHFNTVKSLLYQFAGIKLAESKDAMVYSRLVRRIRALKLPGFSDYFDYLQANESEHQEFINALTTNQTAFFREPHHFEVLKRHLQAHPQTKRIWCAASSTGEEPYSIAMVVAEHFGRFNTPIEIIASDIDSAVLKKAQLGIYPIERIETVSDERKKMFFQRGKGAQLGNVRVVPELRQMLQFTRINLVDNFWSIKTPIDIIFCRNVMIYFDKATQESILKHMMLSLAEDGLYIAGHSENFNMFPQIITPVGQTTYKAVKGSVSAKTEY</sequence>
<evidence type="ECO:0000313" key="9">
    <source>
        <dbReference type="Proteomes" id="UP000321124"/>
    </source>
</evidence>
<dbReference type="InterPro" id="IPR026024">
    <property type="entry name" value="Chemotaxis_MeTrfase_CheR"/>
</dbReference>
<evidence type="ECO:0000256" key="5">
    <source>
        <dbReference type="PIRNR" id="PIRNR000410"/>
    </source>
</evidence>
<comment type="function">
    <text evidence="5">Methylation of the membrane-bound methyl-accepting chemotaxis proteins (MCP) to form gamma-glutamyl methyl ester residues in MCP.</text>
</comment>
<feature type="binding site" evidence="6">
    <location>
        <position position="83"/>
    </location>
    <ligand>
        <name>S-adenosyl-L-methionine</name>
        <dbReference type="ChEBI" id="CHEBI:59789"/>
    </ligand>
</feature>
<name>A0A5B8QYH8_9GAMM</name>
<dbReference type="InterPro" id="IPR000780">
    <property type="entry name" value="CheR_MeTrfase"/>
</dbReference>
<dbReference type="Proteomes" id="UP000321124">
    <property type="component" value="Chromosome"/>
</dbReference>
<organism evidence="8 9">
    <name type="scientific">Shewanella decolorationis</name>
    <dbReference type="NCBI Taxonomy" id="256839"/>
    <lineage>
        <taxon>Bacteria</taxon>
        <taxon>Pseudomonadati</taxon>
        <taxon>Pseudomonadota</taxon>
        <taxon>Gammaproteobacteria</taxon>
        <taxon>Alteromonadales</taxon>
        <taxon>Shewanellaceae</taxon>
        <taxon>Shewanella</taxon>
    </lineage>
</organism>
<dbReference type="InterPro" id="IPR050903">
    <property type="entry name" value="Bact_Chemotaxis_MeTrfase"/>
</dbReference>
<dbReference type="InterPro" id="IPR029063">
    <property type="entry name" value="SAM-dependent_MTases_sf"/>
</dbReference>
<gene>
    <name evidence="8" type="ORF">D0436_11160</name>
</gene>
<dbReference type="PROSITE" id="PS50123">
    <property type="entry name" value="CHER"/>
    <property type="match status" value="1"/>
</dbReference>
<dbReference type="PIRSF" id="PIRSF000410">
    <property type="entry name" value="CheR"/>
    <property type="match status" value="1"/>
</dbReference>
<dbReference type="AlphaFoldDB" id="A0A5B8QYH8"/>
<dbReference type="GO" id="GO:0032259">
    <property type="term" value="P:methylation"/>
    <property type="evidence" value="ECO:0007669"/>
    <property type="project" value="UniProtKB-KW"/>
</dbReference>
<evidence type="ECO:0000256" key="1">
    <source>
        <dbReference type="ARBA" id="ARBA00001541"/>
    </source>
</evidence>
<feature type="binding site" evidence="6">
    <location>
        <begin position="201"/>
        <end position="202"/>
    </location>
    <ligand>
        <name>S-adenosyl-L-methionine</name>
        <dbReference type="ChEBI" id="CHEBI:59789"/>
    </ligand>
</feature>
<dbReference type="SUPFAM" id="SSF53335">
    <property type="entry name" value="S-adenosyl-L-methionine-dependent methyltransferases"/>
    <property type="match status" value="1"/>
</dbReference>
<dbReference type="RefSeq" id="WP_023267263.1">
    <property type="nucleotide sequence ID" value="NZ_BSOL01000001.1"/>
</dbReference>
<reference evidence="8 9" key="1">
    <citation type="journal article" date="2019" name="Ecotoxicol. Environ. Saf.">
        <title>Microbial characterization of heavy metal resistant bacterial strains isolated from an electroplating wastewater treatment plant.</title>
        <authorList>
            <person name="Cai X."/>
            <person name="Zheng X."/>
            <person name="Zhang D."/>
            <person name="Iqbal W."/>
            <person name="Liu C."/>
            <person name="Yang B."/>
            <person name="Zhao X."/>
            <person name="Lu X."/>
            <person name="Mao Y."/>
        </authorList>
    </citation>
    <scope>NUCLEOTIDE SEQUENCE [LARGE SCALE GENOMIC DNA]</scope>
    <source>
        <strain evidence="8 9">Ni1-3</strain>
    </source>
</reference>
<dbReference type="InterPro" id="IPR022641">
    <property type="entry name" value="CheR_N"/>
</dbReference>